<dbReference type="KEGG" id="csb:CLSA_c16840"/>
<dbReference type="EMBL" id="CP006721">
    <property type="protein sequence ID" value="AGX42679.1"/>
    <property type="molecule type" value="Genomic_DNA"/>
</dbReference>
<dbReference type="AlphaFoldDB" id="U5MPE5"/>
<dbReference type="CDD" id="cd00077">
    <property type="entry name" value="HDc"/>
    <property type="match status" value="1"/>
</dbReference>
<dbReference type="Gene3D" id="1.10.3210.10">
    <property type="entry name" value="Hypothetical protein af1432"/>
    <property type="match status" value="1"/>
</dbReference>
<evidence type="ECO:0000313" key="4">
    <source>
        <dbReference type="Proteomes" id="UP000017118"/>
    </source>
</evidence>
<sequence length="195" mass="22204">MINFEMYHDIIEALTAALDAKDVYTAGHSTRVGNMAYDLGKKLSLDNSNLQILHIAGHLHDIGKIGVSDNVLNKKGKLDLNEWEQMKMHPEIGYNILKKTKSLKEISHIVLHHHERWDGSGYPSKLSKEQIPLGSRIIAICDSIDAMRSNRPYKQLISNIECYNEILQNSGIMYDPKIADCIIENWNTIVVPYYL</sequence>
<dbReference type="PANTHER" id="PTHR43155">
    <property type="entry name" value="CYCLIC DI-GMP PHOSPHODIESTERASE PA4108-RELATED"/>
    <property type="match status" value="1"/>
</dbReference>
<dbReference type="HOGENOM" id="CLU_000445_92_3_9"/>
<proteinExistence type="predicted"/>
<dbReference type="OrthoDB" id="9804747at2"/>
<dbReference type="GeneID" id="55474173"/>
<dbReference type="eggNOG" id="COG2206">
    <property type="taxonomic scope" value="Bacteria"/>
</dbReference>
<evidence type="ECO:0000259" key="2">
    <source>
        <dbReference type="PROSITE" id="PS51832"/>
    </source>
</evidence>
<dbReference type="InterPro" id="IPR003607">
    <property type="entry name" value="HD/PDEase_dom"/>
</dbReference>
<dbReference type="InterPro" id="IPR037522">
    <property type="entry name" value="HD_GYP_dom"/>
</dbReference>
<dbReference type="InterPro" id="IPR006674">
    <property type="entry name" value="HD_domain"/>
</dbReference>
<dbReference type="RefSeq" id="WP_022745205.1">
    <property type="nucleotide sequence ID" value="NC_022571.1"/>
</dbReference>
<feature type="domain" description="HD-GYP" evidence="2">
    <location>
        <begin position="3"/>
        <end position="195"/>
    </location>
</feature>
<evidence type="ECO:0000259" key="1">
    <source>
        <dbReference type="PROSITE" id="PS51831"/>
    </source>
</evidence>
<dbReference type="PROSITE" id="PS51831">
    <property type="entry name" value="HD"/>
    <property type="match status" value="1"/>
</dbReference>
<accession>U5MPE5</accession>
<dbReference type="PANTHER" id="PTHR43155:SF2">
    <property type="entry name" value="CYCLIC DI-GMP PHOSPHODIESTERASE PA4108"/>
    <property type="match status" value="1"/>
</dbReference>
<dbReference type="Pfam" id="PF13487">
    <property type="entry name" value="HD_5"/>
    <property type="match status" value="1"/>
</dbReference>
<gene>
    <name evidence="3" type="primary">rpfG3</name>
    <name evidence="3" type="ORF">CLSA_c16840</name>
</gene>
<dbReference type="PROSITE" id="PS51832">
    <property type="entry name" value="HD_GYP"/>
    <property type="match status" value="1"/>
</dbReference>
<dbReference type="EC" id="3.1.4.52" evidence="3"/>
<evidence type="ECO:0000313" key="3">
    <source>
        <dbReference type="EMBL" id="AGX42679.1"/>
    </source>
</evidence>
<feature type="domain" description="HD" evidence="1">
    <location>
        <begin position="25"/>
        <end position="147"/>
    </location>
</feature>
<dbReference type="SMART" id="SM00471">
    <property type="entry name" value="HDc"/>
    <property type="match status" value="1"/>
</dbReference>
<dbReference type="Proteomes" id="UP000017118">
    <property type="component" value="Chromosome"/>
</dbReference>
<organism evidence="3 4">
    <name type="scientific">Clostridium saccharobutylicum DSM 13864</name>
    <dbReference type="NCBI Taxonomy" id="1345695"/>
    <lineage>
        <taxon>Bacteria</taxon>
        <taxon>Bacillati</taxon>
        <taxon>Bacillota</taxon>
        <taxon>Clostridia</taxon>
        <taxon>Eubacteriales</taxon>
        <taxon>Clostridiaceae</taxon>
        <taxon>Clostridium</taxon>
    </lineage>
</organism>
<name>U5MPE5_CLOSA</name>
<dbReference type="GO" id="GO:0071111">
    <property type="term" value="F:cyclic-guanylate-specific phosphodiesterase activity"/>
    <property type="evidence" value="ECO:0007669"/>
    <property type="project" value="UniProtKB-EC"/>
</dbReference>
<keyword evidence="3" id="KW-0378">Hydrolase</keyword>
<dbReference type="SUPFAM" id="SSF109604">
    <property type="entry name" value="HD-domain/PDEase-like"/>
    <property type="match status" value="1"/>
</dbReference>
<reference evidence="3 4" key="1">
    <citation type="journal article" date="2013" name="Genome Announc.">
        <title>Complete Genome Sequence of the Solvent Producer Clostridium saccharobutylicum NCP262 (DSM 13864).</title>
        <authorList>
            <person name="Poehlein A."/>
            <person name="Hartwich K."/>
            <person name="Krabben P."/>
            <person name="Ehrenreich A."/>
            <person name="Liebl W."/>
            <person name="Durre P."/>
            <person name="Gottschalk G."/>
            <person name="Daniel R."/>
        </authorList>
    </citation>
    <scope>NUCLEOTIDE SEQUENCE [LARGE SCALE GENOMIC DNA]</scope>
    <source>
        <strain evidence="3">DSM 13864</strain>
    </source>
</reference>
<protein>
    <submittedName>
        <fullName evidence="3">Cyclic di-GMP phosphodiesterase response regulator RpfG</fullName>
        <ecNumber evidence="3">3.1.4.52</ecNumber>
    </submittedName>
</protein>
<dbReference type="PATRIC" id="fig|1345695.3.peg.1642"/>
<keyword evidence="4" id="KW-1185">Reference proteome</keyword>